<keyword evidence="9" id="KW-0234">DNA repair</keyword>
<organism evidence="13 14">
    <name type="scientific">Coccomyxa subellipsoidea (strain C-169)</name>
    <name type="common">Green microalga</name>
    <dbReference type="NCBI Taxonomy" id="574566"/>
    <lineage>
        <taxon>Eukaryota</taxon>
        <taxon>Viridiplantae</taxon>
        <taxon>Chlorophyta</taxon>
        <taxon>core chlorophytes</taxon>
        <taxon>Trebouxiophyceae</taxon>
        <taxon>Trebouxiophyceae incertae sedis</taxon>
        <taxon>Coccomyxaceae</taxon>
        <taxon>Coccomyxa</taxon>
        <taxon>Coccomyxa subellipsoidea</taxon>
    </lineage>
</organism>
<sequence>EAYQRQYEDYFSWEALQEDEFGRLRPLDFREEQRAKRRRLLSAAATACIRRGMIRYLQIIVDLSRAASIGDMRPNRLAVMSGVLQGFIRKFFDENPLSHLGIIVMRDGIAQRLTDMAGSPEAHISKLQGNLDASGDASLQNAMDMAAESLKSIPPYGHREACPQILLKPAHLLVLVLFAALSTCDPGNVLDAVKAAKQNSIRVSIVGVAAEVHICKVFTKETGGTYGVALNEKHFEDLVFEHAPPPPSLATDAAASLVRMGFAHRNQDGVEGTAFIGKDCKLSSGGFTCPRCKARVVDLPCSCHICGLTLISSPHLARSYHHLFPVKAFTEGDSGAVSCYACLADLEPSSLDDDAPGEVGVVVRCPDCCQLFCFDCDAFIHETLHNCPGCLCLVDDDVAEDGTLDEHPAAMEEGTVEESM</sequence>
<keyword evidence="6" id="KW-0862">Zinc</keyword>
<evidence type="ECO:0000256" key="7">
    <source>
        <dbReference type="ARBA" id="ARBA00023015"/>
    </source>
</evidence>
<dbReference type="InterPro" id="IPR013083">
    <property type="entry name" value="Znf_RING/FYVE/PHD"/>
</dbReference>
<dbReference type="InterPro" id="IPR012170">
    <property type="entry name" value="TFIIH_SSL1/p44"/>
</dbReference>
<dbReference type="Gene3D" id="3.30.40.10">
    <property type="entry name" value="Zinc/RING finger domain, C3HC4 (zinc finger)"/>
    <property type="match status" value="1"/>
</dbReference>
<dbReference type="SMART" id="SM01047">
    <property type="entry name" value="C1_4"/>
    <property type="match status" value="1"/>
</dbReference>
<dbReference type="Proteomes" id="UP000007264">
    <property type="component" value="Unassembled WGS sequence"/>
</dbReference>
<dbReference type="PANTHER" id="PTHR12695">
    <property type="entry name" value="GENERAL TRANSCRIPTION FACTOR IIH SUBUNIT 2"/>
    <property type="match status" value="1"/>
</dbReference>
<dbReference type="SUPFAM" id="SSF53300">
    <property type="entry name" value="vWA-like"/>
    <property type="match status" value="1"/>
</dbReference>
<keyword evidence="3" id="KW-0479">Metal-binding</keyword>
<dbReference type="InterPro" id="IPR046349">
    <property type="entry name" value="C1-like_sf"/>
</dbReference>
<dbReference type="OrthoDB" id="284275at2759"/>
<dbReference type="RefSeq" id="XP_005649078.1">
    <property type="nucleotide sequence ID" value="XM_005649021.1"/>
</dbReference>
<keyword evidence="7" id="KW-0805">Transcription regulation</keyword>
<evidence type="ECO:0000313" key="13">
    <source>
        <dbReference type="EMBL" id="EIE24534.1"/>
    </source>
</evidence>
<evidence type="ECO:0000256" key="11">
    <source>
        <dbReference type="PIRSR" id="PIRSR015919-1"/>
    </source>
</evidence>
<dbReference type="GO" id="GO:0006357">
    <property type="term" value="P:regulation of transcription by RNA polymerase II"/>
    <property type="evidence" value="ECO:0007669"/>
    <property type="project" value="TreeGrafter"/>
</dbReference>
<evidence type="ECO:0000256" key="1">
    <source>
        <dbReference type="ARBA" id="ARBA00004123"/>
    </source>
</evidence>
<dbReference type="PROSITE" id="PS50234">
    <property type="entry name" value="VWFA"/>
    <property type="match status" value="1"/>
</dbReference>
<feature type="non-terminal residue" evidence="13">
    <location>
        <position position="1"/>
    </location>
</feature>
<dbReference type="GO" id="GO:0008270">
    <property type="term" value="F:zinc ion binding"/>
    <property type="evidence" value="ECO:0007669"/>
    <property type="project" value="UniProtKB-KW"/>
</dbReference>
<dbReference type="PANTHER" id="PTHR12695:SF2">
    <property type="entry name" value="GENERAL TRANSCRIPTION FACTOR IIH SUBUNIT 2-RELATED"/>
    <property type="match status" value="1"/>
</dbReference>
<keyword evidence="4" id="KW-0227">DNA damage</keyword>
<proteinExistence type="inferred from homology"/>
<dbReference type="Pfam" id="PF07975">
    <property type="entry name" value="C1_4"/>
    <property type="match status" value="1"/>
</dbReference>
<evidence type="ECO:0000256" key="10">
    <source>
        <dbReference type="ARBA" id="ARBA00023242"/>
    </source>
</evidence>
<evidence type="ECO:0000256" key="6">
    <source>
        <dbReference type="ARBA" id="ARBA00022833"/>
    </source>
</evidence>
<accession>I0Z1L5</accession>
<dbReference type="AlphaFoldDB" id="I0Z1L5"/>
<dbReference type="SMART" id="SM00327">
    <property type="entry name" value="VWA"/>
    <property type="match status" value="1"/>
</dbReference>
<dbReference type="GeneID" id="17042536"/>
<dbReference type="EMBL" id="AGSI01000005">
    <property type="protein sequence ID" value="EIE24534.1"/>
    <property type="molecule type" value="Genomic_DNA"/>
</dbReference>
<dbReference type="InterPro" id="IPR036465">
    <property type="entry name" value="vWFA_dom_sf"/>
</dbReference>
<dbReference type="GO" id="GO:0006289">
    <property type="term" value="P:nucleotide-excision repair"/>
    <property type="evidence" value="ECO:0007669"/>
    <property type="project" value="InterPro"/>
</dbReference>
<dbReference type="STRING" id="574566.I0Z1L5"/>
<dbReference type="InterPro" id="IPR004595">
    <property type="entry name" value="TFIIH_C1-like_dom"/>
</dbReference>
<comment type="subcellular location">
    <subcellularLocation>
        <location evidence="1">Nucleus</location>
    </subcellularLocation>
</comment>
<dbReference type="FunFam" id="3.40.50.410:FF:000015">
    <property type="entry name" value="General transcription factor IIH subunit 2"/>
    <property type="match status" value="1"/>
</dbReference>
<keyword evidence="5" id="KW-0863">Zinc-finger</keyword>
<reference evidence="13 14" key="1">
    <citation type="journal article" date="2012" name="Genome Biol.">
        <title>The genome of the polar eukaryotic microalga coccomyxa subellipsoidea reveals traits of cold adaptation.</title>
        <authorList>
            <person name="Blanc G."/>
            <person name="Agarkova I."/>
            <person name="Grimwood J."/>
            <person name="Kuo A."/>
            <person name="Brueggeman A."/>
            <person name="Dunigan D."/>
            <person name="Gurnon J."/>
            <person name="Ladunga I."/>
            <person name="Lindquist E."/>
            <person name="Lucas S."/>
            <person name="Pangilinan J."/>
            <person name="Proschold T."/>
            <person name="Salamov A."/>
            <person name="Schmutz J."/>
            <person name="Weeks D."/>
            <person name="Yamada T."/>
            <person name="Claverie J.M."/>
            <person name="Grigoriev I."/>
            <person name="Van Etten J."/>
            <person name="Lomsadze A."/>
            <person name="Borodovsky M."/>
        </authorList>
    </citation>
    <scope>NUCLEOTIDE SEQUENCE [LARGE SCALE GENOMIC DNA]</scope>
    <source>
        <strain evidence="13 14">C-169</strain>
    </source>
</reference>
<evidence type="ECO:0000256" key="9">
    <source>
        <dbReference type="ARBA" id="ARBA00023204"/>
    </source>
</evidence>
<feature type="zinc finger region" description="C4-type" evidence="11">
    <location>
        <begin position="289"/>
        <end position="306"/>
    </location>
</feature>
<evidence type="ECO:0000313" key="14">
    <source>
        <dbReference type="Proteomes" id="UP000007264"/>
    </source>
</evidence>
<evidence type="ECO:0000259" key="12">
    <source>
        <dbReference type="PROSITE" id="PS50234"/>
    </source>
</evidence>
<dbReference type="InterPro" id="IPR002035">
    <property type="entry name" value="VWF_A"/>
</dbReference>
<keyword evidence="8" id="KW-0804">Transcription</keyword>
<dbReference type="SUPFAM" id="SSF57889">
    <property type="entry name" value="Cysteine-rich domain"/>
    <property type="match status" value="1"/>
</dbReference>
<dbReference type="NCBIfam" id="TIGR00622">
    <property type="entry name" value="ssl1"/>
    <property type="match status" value="1"/>
</dbReference>
<dbReference type="Gene3D" id="3.40.50.410">
    <property type="entry name" value="von Willebrand factor, type A domain"/>
    <property type="match status" value="1"/>
</dbReference>
<gene>
    <name evidence="13" type="ORF">COCSUDRAFT_14278</name>
</gene>
<comment type="caution">
    <text evidence="13">The sequence shown here is derived from an EMBL/GenBank/DDBJ whole genome shotgun (WGS) entry which is preliminary data.</text>
</comment>
<name>I0Z1L5_COCSC</name>
<evidence type="ECO:0000256" key="4">
    <source>
        <dbReference type="ARBA" id="ARBA00022763"/>
    </source>
</evidence>
<dbReference type="PIRSF" id="PIRSF015919">
    <property type="entry name" value="TFIIH_SSL1"/>
    <property type="match status" value="1"/>
</dbReference>
<evidence type="ECO:0000256" key="8">
    <source>
        <dbReference type="ARBA" id="ARBA00023163"/>
    </source>
</evidence>
<dbReference type="eggNOG" id="KOG2807">
    <property type="taxonomic scope" value="Eukaryota"/>
</dbReference>
<dbReference type="InterPro" id="IPR007198">
    <property type="entry name" value="Ssl1-like"/>
</dbReference>
<keyword evidence="14" id="KW-1185">Reference proteome</keyword>
<evidence type="ECO:0000256" key="2">
    <source>
        <dbReference type="ARBA" id="ARBA00006092"/>
    </source>
</evidence>
<keyword evidence="10" id="KW-0539">Nucleus</keyword>
<feature type="domain" description="VWFA" evidence="12">
    <location>
        <begin position="58"/>
        <end position="208"/>
    </location>
</feature>
<evidence type="ECO:0000256" key="3">
    <source>
        <dbReference type="ARBA" id="ARBA00022723"/>
    </source>
</evidence>
<dbReference type="KEGG" id="csl:COCSUDRAFT_14278"/>
<dbReference type="Pfam" id="PF04056">
    <property type="entry name" value="Ssl1"/>
    <property type="match status" value="1"/>
</dbReference>
<comment type="similarity">
    <text evidence="2">Belongs to the GTF2H2 family.</text>
</comment>
<dbReference type="GO" id="GO:0000439">
    <property type="term" value="C:transcription factor TFIIH core complex"/>
    <property type="evidence" value="ECO:0007669"/>
    <property type="project" value="InterPro"/>
</dbReference>
<evidence type="ECO:0000256" key="5">
    <source>
        <dbReference type="ARBA" id="ARBA00022771"/>
    </source>
</evidence>
<dbReference type="GO" id="GO:0005675">
    <property type="term" value="C:transcription factor TFIIH holo complex"/>
    <property type="evidence" value="ECO:0007669"/>
    <property type="project" value="TreeGrafter"/>
</dbReference>
<dbReference type="GO" id="GO:0006351">
    <property type="term" value="P:DNA-templated transcription"/>
    <property type="evidence" value="ECO:0007669"/>
    <property type="project" value="InterPro"/>
</dbReference>
<protein>
    <submittedName>
        <fullName evidence="13">Transcription factor TFIIH, 44 kDa subunit</fullName>
    </submittedName>
</protein>